<evidence type="ECO:0000313" key="3">
    <source>
        <dbReference type="Proteomes" id="UP000625711"/>
    </source>
</evidence>
<dbReference type="Proteomes" id="UP000625711">
    <property type="component" value="Unassembled WGS sequence"/>
</dbReference>
<dbReference type="AlphaFoldDB" id="A0A834IXB1"/>
<feature type="compositionally biased region" description="Pro residues" evidence="1">
    <location>
        <begin position="9"/>
        <end position="18"/>
    </location>
</feature>
<keyword evidence="3" id="KW-1185">Reference proteome</keyword>
<feature type="region of interest" description="Disordered" evidence="1">
    <location>
        <begin position="1"/>
        <end position="30"/>
    </location>
</feature>
<sequence>MTINGVHPSPRPPLPRGRPPNKQQKIRESEPEVVRFPFLVAHLTGDRSEISHSDGNGLFSGSALVPLCNGGPCRNTPERFAIPPGERRNFLTSPVTRSRSTPHG</sequence>
<proteinExistence type="predicted"/>
<evidence type="ECO:0000256" key="1">
    <source>
        <dbReference type="SAM" id="MobiDB-lite"/>
    </source>
</evidence>
<gene>
    <name evidence="2" type="ORF">GWI33_004437</name>
</gene>
<protein>
    <submittedName>
        <fullName evidence="2">Uncharacterized protein</fullName>
    </submittedName>
</protein>
<comment type="caution">
    <text evidence="2">The sequence shown here is derived from an EMBL/GenBank/DDBJ whole genome shotgun (WGS) entry which is preliminary data.</text>
</comment>
<dbReference type="EMBL" id="JAACXV010000229">
    <property type="protein sequence ID" value="KAF7281727.1"/>
    <property type="molecule type" value="Genomic_DNA"/>
</dbReference>
<feature type="compositionally biased region" description="Polar residues" evidence="1">
    <location>
        <begin position="90"/>
        <end position="104"/>
    </location>
</feature>
<name>A0A834IXB1_RHYFE</name>
<organism evidence="2 3">
    <name type="scientific">Rhynchophorus ferrugineus</name>
    <name type="common">Red palm weevil</name>
    <name type="synonym">Curculio ferrugineus</name>
    <dbReference type="NCBI Taxonomy" id="354439"/>
    <lineage>
        <taxon>Eukaryota</taxon>
        <taxon>Metazoa</taxon>
        <taxon>Ecdysozoa</taxon>
        <taxon>Arthropoda</taxon>
        <taxon>Hexapoda</taxon>
        <taxon>Insecta</taxon>
        <taxon>Pterygota</taxon>
        <taxon>Neoptera</taxon>
        <taxon>Endopterygota</taxon>
        <taxon>Coleoptera</taxon>
        <taxon>Polyphaga</taxon>
        <taxon>Cucujiformia</taxon>
        <taxon>Curculionidae</taxon>
        <taxon>Dryophthorinae</taxon>
        <taxon>Rhynchophorus</taxon>
    </lineage>
</organism>
<feature type="region of interest" description="Disordered" evidence="1">
    <location>
        <begin position="77"/>
        <end position="104"/>
    </location>
</feature>
<evidence type="ECO:0000313" key="2">
    <source>
        <dbReference type="EMBL" id="KAF7281727.1"/>
    </source>
</evidence>
<accession>A0A834IXB1</accession>
<reference evidence="2" key="1">
    <citation type="submission" date="2020-08" db="EMBL/GenBank/DDBJ databases">
        <title>Genome sequencing and assembly of the red palm weevil Rhynchophorus ferrugineus.</title>
        <authorList>
            <person name="Dias G.B."/>
            <person name="Bergman C.M."/>
            <person name="Manee M."/>
        </authorList>
    </citation>
    <scope>NUCLEOTIDE SEQUENCE</scope>
    <source>
        <strain evidence="2">AA-2017</strain>
        <tissue evidence="2">Whole larva</tissue>
    </source>
</reference>